<organism evidence="2">
    <name type="scientific">hydrothermal vent metagenome</name>
    <dbReference type="NCBI Taxonomy" id="652676"/>
    <lineage>
        <taxon>unclassified sequences</taxon>
        <taxon>metagenomes</taxon>
        <taxon>ecological metagenomes</taxon>
    </lineage>
</organism>
<dbReference type="AlphaFoldDB" id="A0A170QAI1"/>
<dbReference type="PRINTS" id="PR00081">
    <property type="entry name" value="GDHRDH"/>
</dbReference>
<evidence type="ECO:0000313" key="2">
    <source>
        <dbReference type="EMBL" id="CUV02927.1"/>
    </source>
</evidence>
<proteinExistence type="predicted"/>
<dbReference type="Gene3D" id="3.40.50.720">
    <property type="entry name" value="NAD(P)-binding Rossmann-like Domain"/>
    <property type="match status" value="1"/>
</dbReference>
<dbReference type="NCBIfam" id="NF005559">
    <property type="entry name" value="PRK07231.1"/>
    <property type="match status" value="1"/>
</dbReference>
<dbReference type="InterPro" id="IPR057326">
    <property type="entry name" value="KR_dom"/>
</dbReference>
<dbReference type="InterPro" id="IPR020904">
    <property type="entry name" value="Sc_DH/Rdtase_CS"/>
</dbReference>
<evidence type="ECO:0000259" key="1">
    <source>
        <dbReference type="SMART" id="SM00822"/>
    </source>
</evidence>
<protein>
    <submittedName>
        <fullName evidence="2">3-oxoacyl-[acyl-carrier protein] reductase</fullName>
        <ecNumber evidence="2">1.1.1.100</ecNumber>
    </submittedName>
</protein>
<feature type="domain" description="Ketoreductase" evidence="1">
    <location>
        <begin position="7"/>
        <end position="185"/>
    </location>
</feature>
<name>A0A170QAI1_9ZZZZ</name>
<reference evidence="2" key="1">
    <citation type="submission" date="2015-10" db="EMBL/GenBank/DDBJ databases">
        <authorList>
            <person name="Gilbert D.G."/>
        </authorList>
    </citation>
    <scope>NUCLEOTIDE SEQUENCE</scope>
</reference>
<dbReference type="InterPro" id="IPR036291">
    <property type="entry name" value="NAD(P)-bd_dom_sf"/>
</dbReference>
<dbReference type="PANTHER" id="PTHR42820:SF1">
    <property type="entry name" value="SHORT-CHAIN DEHYDROGENASE_REDUCTASE FAMILY PROTEIN"/>
    <property type="match status" value="1"/>
</dbReference>
<dbReference type="PANTHER" id="PTHR42820">
    <property type="entry name" value="SHORT-CHAIN DEHYDROGENASE REDUCTASE"/>
    <property type="match status" value="1"/>
</dbReference>
<dbReference type="PROSITE" id="PS00061">
    <property type="entry name" value="ADH_SHORT"/>
    <property type="match status" value="1"/>
</dbReference>
<dbReference type="SUPFAM" id="SSF51735">
    <property type="entry name" value="NAD(P)-binding Rossmann-fold domains"/>
    <property type="match status" value="1"/>
</dbReference>
<dbReference type="Pfam" id="PF13561">
    <property type="entry name" value="adh_short_C2"/>
    <property type="match status" value="1"/>
</dbReference>
<dbReference type="EC" id="1.1.1.100" evidence="2"/>
<dbReference type="FunFam" id="3.40.50.720:FF:000084">
    <property type="entry name" value="Short-chain dehydrogenase reductase"/>
    <property type="match status" value="1"/>
</dbReference>
<dbReference type="SMART" id="SM00822">
    <property type="entry name" value="PKS_KR"/>
    <property type="match status" value="1"/>
</dbReference>
<dbReference type="EMBL" id="FAXA01000332">
    <property type="protein sequence ID" value="CUV02927.1"/>
    <property type="molecule type" value="Genomic_DNA"/>
</dbReference>
<accession>A0A170QAI1</accession>
<dbReference type="GO" id="GO:0004316">
    <property type="term" value="F:3-oxoacyl-[acyl-carrier-protein] reductase (NADPH) activity"/>
    <property type="evidence" value="ECO:0007669"/>
    <property type="project" value="UniProtKB-EC"/>
</dbReference>
<sequence>MARLSGKTALITGGAGGIGQAAARLFTAEGARVALVDRDEAALQAVVQSIGEESASYIVADVTQPEQAESYVETAVDRWGGFDIYLANAGIEGIVSPISDYPLDVFEQVIAVNVTGVWLGLKYVIPVMRERGGGSIVITSSTAGIGGTAGMSAYTTSKHAVIGMMRTAALECAPMGIRVNTVNPAPIETRMMRSLEEMRVAAADDSEVTVERTKQAYSARIPLQRYGNPEEVARLMMFLASDDSSYCTGGVYMVDGGRSAGSP</sequence>
<dbReference type="InterPro" id="IPR002347">
    <property type="entry name" value="SDR_fam"/>
</dbReference>
<gene>
    <name evidence="2" type="ORF">MGWOODY_Clf691</name>
</gene>
<dbReference type="PRINTS" id="PR00080">
    <property type="entry name" value="SDRFAMILY"/>
</dbReference>
<keyword evidence="2" id="KW-0560">Oxidoreductase</keyword>
<dbReference type="CDD" id="cd05233">
    <property type="entry name" value="SDR_c"/>
    <property type="match status" value="1"/>
</dbReference>